<dbReference type="OrthoDB" id="86179at2157"/>
<accession>Q5JDN8</accession>
<keyword evidence="3" id="KW-1185">Reference proteome</keyword>
<dbReference type="EnsemblBacteria" id="BAD86131">
    <property type="protein sequence ID" value="BAD86131"/>
    <property type="gene ID" value="TK1942"/>
</dbReference>
<dbReference type="KEGG" id="tko:TK1942"/>
<dbReference type="HOGENOM" id="CLU_442570_0_0_2"/>
<dbReference type="eggNOG" id="arCOG05755">
    <property type="taxonomic scope" value="Archaea"/>
</dbReference>
<proteinExistence type="predicted"/>
<dbReference type="STRING" id="69014.TK1942"/>
<evidence type="ECO:0000256" key="1">
    <source>
        <dbReference type="SAM" id="MobiDB-lite"/>
    </source>
</evidence>
<sequence>MKTLTTTLVVLLLVGLVLASGCTGGGNNEGGPSYTSHEEISGGSSGSTSEETTGTSESYSATWQTPWDAYHPISLNGGSYYITEVEYTFTLKTSDGEKTFNIIKKRGYVKAHVYAEENGEKKDLGEFNLFAYYGKIIPVTGNGTPFEYIVMVRERSEDSDKYFLEPVPNFGVLTTGSAVVAEAKSGNSYFYWSNPGAIGQYSELPYTEGDLNEVLGDMGSYLYTFWLSMLSSGVWSGLEDRDLMKAEEYDYSFPPFAYHYRIDPDGTVTFDGNDFGVSNVEWSYSFGGVTLQGRAEISPALPIPVETEGTFVDLSSGAKAYSKIKIEGLKLSKEFGGISVSIEKPTSEGTSTETASETQTETSAPSESSQNWQRAWDASEPIEIHGNQYLLKSVAYDITYKTQNWEVHYTMERGYNETDDGYVAYAIVHMDDGSTYRFEVYTSNIDEYTGWVLWIPSVFELIESGSSFEKYTVQGPNCGYTYGESGISGDMNCGMEITNSLFDQIWDVYNGFAGGIYGDVVYVADLSSNGEGYTVQKDGSVSFAGMTFDEYVIQWSGLMQGYVTANGKTAVVPELPIPVEIEASLAMPEGAMYFHITVKDVELAPAS</sequence>
<name>Q5JDN8_THEKO</name>
<dbReference type="RefSeq" id="WP_011250892.1">
    <property type="nucleotide sequence ID" value="NC_006624.1"/>
</dbReference>
<organism evidence="2 3">
    <name type="scientific">Thermococcus kodakarensis (strain ATCC BAA-918 / JCM 12380 / KOD1)</name>
    <name type="common">Pyrococcus kodakaraensis (strain KOD1)</name>
    <dbReference type="NCBI Taxonomy" id="69014"/>
    <lineage>
        <taxon>Archaea</taxon>
        <taxon>Methanobacteriati</taxon>
        <taxon>Methanobacteriota</taxon>
        <taxon>Thermococci</taxon>
        <taxon>Thermococcales</taxon>
        <taxon>Thermococcaceae</taxon>
        <taxon>Thermococcus</taxon>
    </lineage>
</organism>
<feature type="compositionally biased region" description="Low complexity" evidence="1">
    <location>
        <begin position="46"/>
        <end position="60"/>
    </location>
</feature>
<feature type="compositionally biased region" description="Low complexity" evidence="1">
    <location>
        <begin position="347"/>
        <end position="370"/>
    </location>
</feature>
<dbReference type="PATRIC" id="fig|69014.16.peg.1897"/>
<dbReference type="InParanoid" id="Q5JDN8"/>
<dbReference type="GeneID" id="78448473"/>
<evidence type="ECO:0000313" key="2">
    <source>
        <dbReference type="EMBL" id="BAD86131.1"/>
    </source>
</evidence>
<protein>
    <submittedName>
        <fullName evidence="2">Uncharacterized protein</fullName>
    </submittedName>
</protein>
<gene>
    <name evidence="2" type="ordered locus">TK1942</name>
</gene>
<feature type="region of interest" description="Disordered" evidence="1">
    <location>
        <begin position="27"/>
        <end position="60"/>
    </location>
</feature>
<dbReference type="PROSITE" id="PS51257">
    <property type="entry name" value="PROKAR_LIPOPROTEIN"/>
    <property type="match status" value="1"/>
</dbReference>
<evidence type="ECO:0000313" key="3">
    <source>
        <dbReference type="Proteomes" id="UP000000536"/>
    </source>
</evidence>
<dbReference type="Proteomes" id="UP000000536">
    <property type="component" value="Chromosome"/>
</dbReference>
<feature type="region of interest" description="Disordered" evidence="1">
    <location>
        <begin position="342"/>
        <end position="372"/>
    </location>
</feature>
<dbReference type="EMBL" id="AP006878">
    <property type="protein sequence ID" value="BAD86131.1"/>
    <property type="molecule type" value="Genomic_DNA"/>
</dbReference>
<reference evidence="2 3" key="1">
    <citation type="journal article" date="2005" name="Genome Res.">
        <title>Complete genome sequence of the hyperthermophilic archaeon Thermococcus kodakaraensis KOD1 and comparison with Pyrococcus genomes.</title>
        <authorList>
            <person name="Fukui T."/>
            <person name="Atomi H."/>
            <person name="Kanai T."/>
            <person name="Matsumi R."/>
            <person name="Fujiwara S."/>
            <person name="Imanaka T."/>
        </authorList>
    </citation>
    <scope>NUCLEOTIDE SEQUENCE [LARGE SCALE GENOMIC DNA]</scope>
    <source>
        <strain evidence="3">ATCC BAA-918 / JCM 12380 / KOD1</strain>
    </source>
</reference>
<dbReference type="AlphaFoldDB" id="Q5JDN8"/>